<reference evidence="3 4" key="1">
    <citation type="submission" date="2018-08" db="EMBL/GenBank/DDBJ databases">
        <title>A genome reference for cultivated species of the human gut microbiota.</title>
        <authorList>
            <person name="Zou Y."/>
            <person name="Xue W."/>
            <person name="Luo G."/>
        </authorList>
    </citation>
    <scope>NUCLEOTIDE SEQUENCE [LARGE SCALE GENOMIC DNA]</scope>
    <source>
        <strain evidence="3 4">AF24-12</strain>
    </source>
</reference>
<sequence length="1649" mass="189979">MEGRLIVRIVCGKEVGTAFYVAPDLLLTAYHTVACYSDDAENIVKDSTDGDLHFEIIRNIEEFDISILKVSARSEKDFYGLQAHHLRIDEDVESFGYPDKNSDGGLRLYGKINQKVYGKPANYQLCPKDISDLYDYQGMSGAPILIRDKVVGIVIEQTGNHLSFVSVEIISSVLTEIKIEKEESINSIPASIGKDVEKSQPNYSVFESLDTVLSNDKSHWILLYGSPGCGKTTVAGGFESRTDRVKILGRFFFKVPNDDMSRAIRCSEGYFVDWIETVFVATSCVDVKKLTPEEKRKSVSDWFRYMSNILSVDDKSGVIIIDGLDELVTDRDNRIDDILSLLPESLPSNIKVVLSCISEDILPATIIGKLLDEFKIEVTPLNMQACESYIKANSGEWEKTFPFIQAVAHKTQGHPLYMNYLCRYMAESFDEKTKEVELEEWLDSLPTIGGDITAYYESIWKKANPKGCAFEVLALLSQIRGSVLESQLLNMMVSPNPYDFKQSIREFRHLLKEKDAERYEIYHSSFRLFVTHKLGSIIGFTNDQIGKYCLAHKDLPYSIENTLHHLVNGSDVMKGLEMCNQEWADLCAMHDVSPDLIMHDIKECLALAVDNGLPIEVIRLMLLAQRIENRCDSIMVDHVDAFIDLSFLRGKPDVAMKYIVRDNRLLVDLPRAISYLRIMFELNYKEQALDLAESIEAKIRQILEDKSQKYIDTYVFVAKGFLIVEGVLAGVENQKDLVGYLTHTLNYLKADTEEQTNEMISSIRSEIIAYQLSNHVRSGKIVDFDKHLKRLDTNWDERIVMLLINVIHLYEVKDSELHKIGYNESFNFCLKKLEDVLLQHDFAFSNEDIKKILAVLIGKPIQACVIKKLLEKYKPELLPFSFRNANGVDVEVNSVFEYYRQSFYKAYEDDDFSLPELNRNYKDDGSWEKYIEMLVARTAYIHGLLRMRTDGDDLSSIYVKFKDILDCLDFSFEERINWKRSYLLPEKLIPFLYTKLAEIYGDFFADRIDDLMEHVKSRMSNQLCLYREGYCDTLIGMAKILGEKNMRMQALFFADEAVKFILYAVMNRWERCNYLLQLCCEYARWGETLKVQTTYAEVLKSSMGPDWYKEAQLDLINEFRKSDIPLDAVQVAHMAAIFEEASGEMTFQRYVQQEKNEFVATIAKTSSLSDAIGYYMFETLPSPESIICNAEEWKVDMPKLGDGYDLGANHLIEASAICQLLRECKAISPYIRYAISELFWENWDKLHNDNQYASLHSEIIVELGMEKSIEILAPRMAEYIVSDYDNKKGEYLKDFEETTTSNVFFDALKQNLRKHNYKWERTESEEKTSEKRESLQERLGLLPSSKVLLDNMRKSIISPVGTYWFSLSEFITPLINMPDFDRCKLYDVISSHYNINVQPSRQQDSKFSWMKGFHKEINQDEQMIHFLIWFLVHPDNSVSKRASGVLKWLSTYDTRVIKCLIEEILYPCEVGLNTEASSVLLNIAMMAPSLVLESFQDIDIKKKLLSVCNFSVSWNLYEIALLLSDKCGYCCMLEEMQHVIPESLPDRSDVLFENDDKMFVSTKIDALNYWQVTGGKEFAKPYLDAVHRLQGDGTLDRLFQSDRYVHRSFYLGQIFKGRCARTMEDILNNVLYGKVDIRRASDVYNVINS</sequence>
<dbReference type="InterPro" id="IPR052752">
    <property type="entry name" value="NACHT-WD_repeat"/>
</dbReference>
<gene>
    <name evidence="3" type="ORF">DWY11_14070</name>
</gene>
<feature type="domain" description="Nephrocystin 3-like N-terminal" evidence="2">
    <location>
        <begin position="212"/>
        <end position="355"/>
    </location>
</feature>
<evidence type="ECO:0000259" key="2">
    <source>
        <dbReference type="Pfam" id="PF24883"/>
    </source>
</evidence>
<dbReference type="SUPFAM" id="SSF52540">
    <property type="entry name" value="P-loop containing nucleoside triphosphate hydrolases"/>
    <property type="match status" value="1"/>
</dbReference>
<protein>
    <submittedName>
        <fullName evidence="3">NACHT domain-containing protein</fullName>
    </submittedName>
</protein>
<keyword evidence="1" id="KW-0677">Repeat</keyword>
<dbReference type="InterPro" id="IPR009003">
    <property type="entry name" value="Peptidase_S1_PA"/>
</dbReference>
<dbReference type="InterPro" id="IPR027417">
    <property type="entry name" value="P-loop_NTPase"/>
</dbReference>
<dbReference type="PANTHER" id="PTHR19871:SF14">
    <property type="entry name" value="DUF4062 DOMAIN-CONTAINING PROTEIN"/>
    <property type="match status" value="1"/>
</dbReference>
<evidence type="ECO:0000313" key="3">
    <source>
        <dbReference type="EMBL" id="RGS11308.1"/>
    </source>
</evidence>
<dbReference type="SUPFAM" id="SSF50494">
    <property type="entry name" value="Trypsin-like serine proteases"/>
    <property type="match status" value="1"/>
</dbReference>
<dbReference type="Gene3D" id="3.40.50.300">
    <property type="entry name" value="P-loop containing nucleotide triphosphate hydrolases"/>
    <property type="match status" value="1"/>
</dbReference>
<dbReference type="PANTHER" id="PTHR19871">
    <property type="entry name" value="BETA TRANSDUCIN-RELATED PROTEIN"/>
    <property type="match status" value="1"/>
</dbReference>
<dbReference type="Gene3D" id="2.40.10.10">
    <property type="entry name" value="Trypsin-like serine proteases"/>
    <property type="match status" value="2"/>
</dbReference>
<accession>A0A3E5DPZ0</accession>
<evidence type="ECO:0000256" key="1">
    <source>
        <dbReference type="ARBA" id="ARBA00022737"/>
    </source>
</evidence>
<dbReference type="InterPro" id="IPR043504">
    <property type="entry name" value="Peptidase_S1_PA_chymotrypsin"/>
</dbReference>
<proteinExistence type="predicted"/>
<dbReference type="Pfam" id="PF24883">
    <property type="entry name" value="NPHP3_N"/>
    <property type="match status" value="1"/>
</dbReference>
<comment type="caution">
    <text evidence="3">The sequence shown here is derived from an EMBL/GenBank/DDBJ whole genome shotgun (WGS) entry which is preliminary data.</text>
</comment>
<evidence type="ECO:0000313" key="4">
    <source>
        <dbReference type="Proteomes" id="UP000283872"/>
    </source>
</evidence>
<dbReference type="RefSeq" id="WP_117587920.1">
    <property type="nucleotide sequence ID" value="NZ_QRVA01000052.1"/>
</dbReference>
<dbReference type="InterPro" id="IPR056884">
    <property type="entry name" value="NPHP3-like_N"/>
</dbReference>
<dbReference type="EMBL" id="QRVA01000052">
    <property type="protein sequence ID" value="RGS11308.1"/>
    <property type="molecule type" value="Genomic_DNA"/>
</dbReference>
<dbReference type="Proteomes" id="UP000283872">
    <property type="component" value="Unassembled WGS sequence"/>
</dbReference>
<organism evidence="3 4">
    <name type="scientific">Segatella copri</name>
    <dbReference type="NCBI Taxonomy" id="165179"/>
    <lineage>
        <taxon>Bacteria</taxon>
        <taxon>Pseudomonadati</taxon>
        <taxon>Bacteroidota</taxon>
        <taxon>Bacteroidia</taxon>
        <taxon>Bacteroidales</taxon>
        <taxon>Prevotellaceae</taxon>
        <taxon>Segatella</taxon>
    </lineage>
</organism>
<name>A0A3E5DPZ0_9BACT</name>